<dbReference type="AlphaFoldDB" id="A0A9P8JKZ6"/>
<dbReference type="Pfam" id="PF00970">
    <property type="entry name" value="FAD_binding_6"/>
    <property type="match status" value="1"/>
</dbReference>
<evidence type="ECO:0000313" key="12">
    <source>
        <dbReference type="EMBL" id="KAG9968230.1"/>
    </source>
</evidence>
<dbReference type="GO" id="GO:0005741">
    <property type="term" value="C:mitochondrial outer membrane"/>
    <property type="evidence" value="ECO:0007669"/>
    <property type="project" value="UniProtKB-SubCell"/>
</dbReference>
<dbReference type="Gene3D" id="2.40.30.10">
    <property type="entry name" value="Translation factors"/>
    <property type="match status" value="1"/>
</dbReference>
<feature type="binding site" evidence="9">
    <location>
        <position position="195"/>
    </location>
    <ligand>
        <name>FAD</name>
        <dbReference type="ChEBI" id="CHEBI:57692"/>
    </ligand>
</feature>
<evidence type="ECO:0000256" key="2">
    <source>
        <dbReference type="ARBA" id="ARBA00004572"/>
    </source>
</evidence>
<evidence type="ECO:0000256" key="4">
    <source>
        <dbReference type="ARBA" id="ARBA00022630"/>
    </source>
</evidence>
<dbReference type="InterPro" id="IPR039261">
    <property type="entry name" value="FNR_nucleotide-bd"/>
</dbReference>
<protein>
    <recommendedName>
        <fullName evidence="14">Nitrate reductase</fullName>
    </recommendedName>
</protein>
<keyword evidence="7" id="KW-0520">NAD</keyword>
<keyword evidence="6" id="KW-0560">Oxidoreductase</keyword>
<keyword evidence="5 9" id="KW-0274">FAD</keyword>
<feature type="binding site" evidence="9">
    <location>
        <position position="206"/>
    </location>
    <ligand>
        <name>FAD</name>
        <dbReference type="ChEBI" id="CHEBI:57692"/>
    </ligand>
</feature>
<evidence type="ECO:0000256" key="8">
    <source>
        <dbReference type="ARBA" id="ARBA00023136"/>
    </source>
</evidence>
<evidence type="ECO:0000313" key="13">
    <source>
        <dbReference type="Proteomes" id="UP000729357"/>
    </source>
</evidence>
<dbReference type="Gene3D" id="3.40.50.80">
    <property type="entry name" value="Nucleotide-binding domain of ferredoxin-NADP reductase (FNR) module"/>
    <property type="match status" value="1"/>
</dbReference>
<feature type="domain" description="Cytochrome b5 heme-binding" evidence="10">
    <location>
        <begin position="6"/>
        <end position="84"/>
    </location>
</feature>
<dbReference type="InterPro" id="IPR001709">
    <property type="entry name" value="Flavoprot_Pyr_Nucl_cyt_Rdtase"/>
</dbReference>
<sequence length="378" mass="42054">SSNTPQKQFTREEIEKHDKEDDCWIVVDGNVYDATSVLDWHPGGKATIMNHGGKLSQETSESFESIHDGYAYKKLAECILGTVTDKAKAHMKKEAEAAAKAKAEASNKKTNVVLSMQQWYPVTLQKKKNNSEDTRQYTFSLGDKSKKLGLGTCQHLQMGFHMADKMLVRSYTPTAPIVGADTEDGTFDLVVKTYFPTDDQPGGALSNILDCMKEGEEVEIRGPTGDIKYLGDGKFEIFDEEQQFENITLILGGSGITPGYQLIARIMATDSDKTKIKVVDANKDESAILLREDLNKFAKDHKDSFEIQHILSHPSDDWKGEKGHVDADKIKKYSYGPEKESGKKSVVFVCGPPAMIQKAAMPALRDWGYEEGKDMFGF</sequence>
<comment type="caution">
    <text evidence="12">The sequence shown here is derived from an EMBL/GenBank/DDBJ whole genome shotgun (WGS) entry which is preliminary data.</text>
</comment>
<dbReference type="PRINTS" id="PR00371">
    <property type="entry name" value="FPNCR"/>
</dbReference>
<dbReference type="GO" id="GO:0071949">
    <property type="term" value="F:FAD binding"/>
    <property type="evidence" value="ECO:0007669"/>
    <property type="project" value="TreeGrafter"/>
</dbReference>
<dbReference type="InterPro" id="IPR017938">
    <property type="entry name" value="Riboflavin_synthase-like_b-brl"/>
</dbReference>
<dbReference type="SUPFAM" id="SSF63380">
    <property type="entry name" value="Riboflavin synthase domain-like"/>
    <property type="match status" value="1"/>
</dbReference>
<accession>A0A9P8JKZ6</accession>
<dbReference type="PROSITE" id="PS51384">
    <property type="entry name" value="FAD_FR"/>
    <property type="match status" value="1"/>
</dbReference>
<evidence type="ECO:0008006" key="14">
    <source>
        <dbReference type="Google" id="ProtNLM"/>
    </source>
</evidence>
<evidence type="ECO:0000256" key="9">
    <source>
        <dbReference type="PIRSR" id="PIRSR601834-1"/>
    </source>
</evidence>
<evidence type="ECO:0000256" key="6">
    <source>
        <dbReference type="ARBA" id="ARBA00023002"/>
    </source>
</evidence>
<dbReference type="Gene3D" id="3.10.120.10">
    <property type="entry name" value="Cytochrome b5-like heme/steroid binding domain"/>
    <property type="match status" value="1"/>
</dbReference>
<evidence type="ECO:0000259" key="10">
    <source>
        <dbReference type="PROSITE" id="PS50255"/>
    </source>
</evidence>
<dbReference type="InterPro" id="IPR001834">
    <property type="entry name" value="CBR-like"/>
</dbReference>
<reference evidence="12" key="2">
    <citation type="submission" date="2021-08" db="EMBL/GenBank/DDBJ databases">
        <authorList>
            <person name="Gostincar C."/>
            <person name="Sun X."/>
            <person name="Song Z."/>
            <person name="Gunde-Cimerman N."/>
        </authorList>
    </citation>
    <scope>NUCLEOTIDE SEQUENCE</scope>
    <source>
        <strain evidence="12">EXF-9298</strain>
    </source>
</reference>
<evidence type="ECO:0000256" key="3">
    <source>
        <dbReference type="ARBA" id="ARBA00006105"/>
    </source>
</evidence>
<comment type="subcellular location">
    <subcellularLocation>
        <location evidence="2">Mitochondrion outer membrane</location>
        <topology evidence="2">Single-pass membrane protein</topology>
    </subcellularLocation>
</comment>
<dbReference type="InterPro" id="IPR017927">
    <property type="entry name" value="FAD-bd_FR_type"/>
</dbReference>
<reference evidence="12" key="1">
    <citation type="journal article" date="2021" name="J Fungi (Basel)">
        <title>Virulence traits and population genomics of the black yeast Aureobasidium melanogenum.</title>
        <authorList>
            <person name="Cernosa A."/>
            <person name="Sun X."/>
            <person name="Gostincar C."/>
            <person name="Fang C."/>
            <person name="Gunde-Cimerman N."/>
            <person name="Song Z."/>
        </authorList>
    </citation>
    <scope>NUCLEOTIDE SEQUENCE</scope>
    <source>
        <strain evidence="12">EXF-9298</strain>
    </source>
</reference>
<evidence type="ECO:0000256" key="7">
    <source>
        <dbReference type="ARBA" id="ARBA00023027"/>
    </source>
</evidence>
<dbReference type="PROSITE" id="PS50255">
    <property type="entry name" value="CYTOCHROME_B5_2"/>
    <property type="match status" value="1"/>
</dbReference>
<dbReference type="PANTHER" id="PTHR19370">
    <property type="entry name" value="NADH-CYTOCHROME B5 REDUCTASE"/>
    <property type="match status" value="1"/>
</dbReference>
<keyword evidence="8" id="KW-0472">Membrane</keyword>
<dbReference type="InterPro" id="IPR001433">
    <property type="entry name" value="OxRdtase_FAD/NAD-bd"/>
</dbReference>
<evidence type="ECO:0000256" key="5">
    <source>
        <dbReference type="ARBA" id="ARBA00022827"/>
    </source>
</evidence>
<keyword evidence="4 9" id="KW-0285">Flavoprotein</keyword>
<dbReference type="GO" id="GO:0016491">
    <property type="term" value="F:oxidoreductase activity"/>
    <property type="evidence" value="ECO:0007669"/>
    <property type="project" value="UniProtKB-KW"/>
</dbReference>
<dbReference type="PANTHER" id="PTHR19370:SF185">
    <property type="entry name" value="NADH-CYTOCHROME B5 REDUCTASE"/>
    <property type="match status" value="1"/>
</dbReference>
<feature type="binding site" evidence="9">
    <location>
        <position position="190"/>
    </location>
    <ligand>
        <name>FAD</name>
        <dbReference type="ChEBI" id="CHEBI:57692"/>
    </ligand>
</feature>
<comment type="similarity">
    <text evidence="3">Belongs to the flavoprotein pyridine nucleotide cytochrome reductase family.</text>
</comment>
<feature type="non-terminal residue" evidence="12">
    <location>
        <position position="1"/>
    </location>
</feature>
<evidence type="ECO:0000256" key="1">
    <source>
        <dbReference type="ARBA" id="ARBA00001974"/>
    </source>
</evidence>
<feature type="domain" description="FAD-binding FR-type" evidence="11">
    <location>
        <begin position="117"/>
        <end position="230"/>
    </location>
</feature>
<feature type="binding site" evidence="9">
    <location>
        <position position="257"/>
    </location>
    <ligand>
        <name>FAD</name>
        <dbReference type="ChEBI" id="CHEBI:57692"/>
    </ligand>
</feature>
<feature type="binding site" evidence="9">
    <location>
        <position position="171"/>
    </location>
    <ligand>
        <name>FAD</name>
        <dbReference type="ChEBI" id="CHEBI:57692"/>
    </ligand>
</feature>
<dbReference type="SUPFAM" id="SSF52343">
    <property type="entry name" value="Ferredoxin reductase-like, C-terminal NADP-linked domain"/>
    <property type="match status" value="1"/>
</dbReference>
<dbReference type="InterPro" id="IPR008333">
    <property type="entry name" value="Cbr1-like_FAD-bd_dom"/>
</dbReference>
<evidence type="ECO:0000259" key="11">
    <source>
        <dbReference type="PROSITE" id="PS51384"/>
    </source>
</evidence>
<dbReference type="SMART" id="SM01117">
    <property type="entry name" value="Cyt-b5"/>
    <property type="match status" value="1"/>
</dbReference>
<name>A0A9P8JKZ6_AURME</name>
<dbReference type="Pfam" id="PF00175">
    <property type="entry name" value="NAD_binding_1"/>
    <property type="match status" value="1"/>
</dbReference>
<gene>
    <name evidence="12" type="ORF">KCU98_g15866</name>
</gene>
<dbReference type="Pfam" id="PF00173">
    <property type="entry name" value="Cyt-b5"/>
    <property type="match status" value="1"/>
</dbReference>
<dbReference type="Proteomes" id="UP000729357">
    <property type="component" value="Unassembled WGS sequence"/>
</dbReference>
<dbReference type="PRINTS" id="PR00406">
    <property type="entry name" value="CYTB5RDTASE"/>
</dbReference>
<dbReference type="CDD" id="cd06183">
    <property type="entry name" value="cyt_b5_reduct_like"/>
    <property type="match status" value="1"/>
</dbReference>
<dbReference type="InterPro" id="IPR001199">
    <property type="entry name" value="Cyt_B5-like_heme/steroid-bd"/>
</dbReference>
<dbReference type="InterPro" id="IPR036400">
    <property type="entry name" value="Cyt_B5-like_heme/steroid_sf"/>
</dbReference>
<proteinExistence type="inferred from homology"/>
<dbReference type="SUPFAM" id="SSF55856">
    <property type="entry name" value="Cytochrome b5-like heme/steroid binding domain"/>
    <property type="match status" value="1"/>
</dbReference>
<feature type="binding site" evidence="9">
    <location>
        <position position="169"/>
    </location>
    <ligand>
        <name>FAD</name>
        <dbReference type="ChEBI" id="CHEBI:57692"/>
    </ligand>
</feature>
<keyword evidence="13" id="KW-1185">Reference proteome</keyword>
<organism evidence="12 13">
    <name type="scientific">Aureobasidium melanogenum</name>
    <name type="common">Aureobasidium pullulans var. melanogenum</name>
    <dbReference type="NCBI Taxonomy" id="46634"/>
    <lineage>
        <taxon>Eukaryota</taxon>
        <taxon>Fungi</taxon>
        <taxon>Dikarya</taxon>
        <taxon>Ascomycota</taxon>
        <taxon>Pezizomycotina</taxon>
        <taxon>Dothideomycetes</taxon>
        <taxon>Dothideomycetidae</taxon>
        <taxon>Dothideales</taxon>
        <taxon>Saccotheciaceae</taxon>
        <taxon>Aureobasidium</taxon>
    </lineage>
</organism>
<dbReference type="EMBL" id="JAHFXS010003467">
    <property type="protein sequence ID" value="KAG9968230.1"/>
    <property type="molecule type" value="Genomic_DNA"/>
</dbReference>
<comment type="cofactor">
    <cofactor evidence="1 9">
        <name>FAD</name>
        <dbReference type="ChEBI" id="CHEBI:57692"/>
    </cofactor>
</comment>
<feature type="non-terminal residue" evidence="12">
    <location>
        <position position="378"/>
    </location>
</feature>
<feature type="binding site" evidence="9">
    <location>
        <position position="192"/>
    </location>
    <ligand>
        <name>FAD</name>
        <dbReference type="ChEBI" id="CHEBI:57692"/>
    </ligand>
</feature>